<dbReference type="AlphaFoldDB" id="A0AAI9UY47"/>
<sequence length="899" mass="99667">MVDLLQGTPKSSRPHDSRYTLVWPVKVARRFSELVEFMRLLRILQQSHVSLSIVHKHNEDLALLVAITITAWVGFKLIANGYGFQKQTHEIADTVFLEFLGRILRCRCNLNPVTSSCAPKQKGESIADAATSDTKATSMVTRSPGKIDRAHLSVGCNEQSKSKAPLKPEEDTEPTNCLTHVDMGVEGVSGKSRTQACQQESHITIHHGESEELLTNELQIATKLEGRFKVALWRQSLRLFKPDIVWANPNFAFTKEDRYMLRAFDSGLKTCTDMVYARLGYHFPLLNLSLVLIESNSRKLSARMRSVSITEAYVCISGLESLNDIRSFDIFISKNCCKHSSGPWKLCYEESQIKRSAGPRSCNIFPATTRTLCGGLVTFSDADGSERKSTIGGMIEVDGQTFALTTSHRPEDEIAAGGDNDAPSLAELIKRFEDGEPESPSLSESSSPTIFPVSQTLPEFDEALDTPTVLGQQHVPAEDSSCEIVESWDPLEVWDDWELVLVEPAHRRPNLVLQSEPHADTENTKTRGEVITFVDFDIASFDGALPWSVLIISGTSGTIEGLLSSSPSYTLFGGNKTQELWNVRLLQGGTYHVPDLPYCNELNSMTQRYADLQAGDSGSWVIRESDHCLLGMVIARSAGSAYMVSFKRLRQSIEEAKGLAPNSIRLPTFSRGGVFSRSHACPQPASQVPTDLPLHRQPTLFTRLTNEGGMLGLHVLHTLLAYVMLWLRSMSNMISSKDRLILIRDSSGTQTQSKSSSHGSQLNSYTTTLSPANSSIVLIFRSCIVFVLWLFSSVMVPVSVVAIVCFYYSQVFALESSEVAIGFYIWLHMYMVAILDTLLPLPAGAYKDHYLSPRRNVVCQVGAFLMYEILSCSLFMYIFAVDIGMCGDASEVDRKSSFT</sequence>
<feature type="transmembrane region" description="Helical" evidence="2">
    <location>
        <begin position="821"/>
        <end position="845"/>
    </location>
</feature>
<dbReference type="EMBL" id="MLGG01000004">
    <property type="protein sequence ID" value="KAK1465663.1"/>
    <property type="molecule type" value="Genomic_DNA"/>
</dbReference>
<reference evidence="3 4" key="1">
    <citation type="submission" date="2016-10" db="EMBL/GenBank/DDBJ databases">
        <title>The genome sequence of Colletotrichum fioriniae PJ7.</title>
        <authorList>
            <person name="Baroncelli R."/>
        </authorList>
    </citation>
    <scope>NUCLEOTIDE SEQUENCE [LARGE SCALE GENOMIC DNA]</scope>
    <source>
        <strain evidence="3">Col 31</strain>
    </source>
</reference>
<accession>A0AAI9UY47</accession>
<protein>
    <submittedName>
        <fullName evidence="3">Uncharacterized protein</fullName>
    </submittedName>
</protein>
<proteinExistence type="predicted"/>
<feature type="compositionally biased region" description="Low complexity" evidence="1">
    <location>
        <begin position="127"/>
        <end position="138"/>
    </location>
</feature>
<feature type="transmembrane region" description="Helical" evidence="2">
    <location>
        <begin position="783"/>
        <end position="809"/>
    </location>
</feature>
<keyword evidence="4" id="KW-1185">Reference proteome</keyword>
<evidence type="ECO:0000256" key="1">
    <source>
        <dbReference type="SAM" id="MobiDB-lite"/>
    </source>
</evidence>
<feature type="region of interest" description="Disordered" evidence="1">
    <location>
        <begin position="122"/>
        <end position="142"/>
    </location>
</feature>
<comment type="caution">
    <text evidence="3">The sequence shown here is derived from an EMBL/GenBank/DDBJ whole genome shotgun (WGS) entry which is preliminary data.</text>
</comment>
<gene>
    <name evidence="3" type="ORF">CMEL01_11655</name>
</gene>
<keyword evidence="2" id="KW-1133">Transmembrane helix</keyword>
<keyword evidence="2" id="KW-0472">Membrane</keyword>
<evidence type="ECO:0000313" key="3">
    <source>
        <dbReference type="EMBL" id="KAK1465663.1"/>
    </source>
</evidence>
<organism evidence="3 4">
    <name type="scientific">Colletotrichum melonis</name>
    <dbReference type="NCBI Taxonomy" id="1209925"/>
    <lineage>
        <taxon>Eukaryota</taxon>
        <taxon>Fungi</taxon>
        <taxon>Dikarya</taxon>
        <taxon>Ascomycota</taxon>
        <taxon>Pezizomycotina</taxon>
        <taxon>Sordariomycetes</taxon>
        <taxon>Hypocreomycetidae</taxon>
        <taxon>Glomerellales</taxon>
        <taxon>Glomerellaceae</taxon>
        <taxon>Colletotrichum</taxon>
        <taxon>Colletotrichum acutatum species complex</taxon>
    </lineage>
</organism>
<keyword evidence="2" id="KW-0812">Transmembrane</keyword>
<feature type="transmembrane region" description="Helical" evidence="2">
    <location>
        <begin position="857"/>
        <end position="880"/>
    </location>
</feature>
<evidence type="ECO:0000313" key="4">
    <source>
        <dbReference type="Proteomes" id="UP001239795"/>
    </source>
</evidence>
<feature type="transmembrane region" description="Helical" evidence="2">
    <location>
        <begin position="708"/>
        <end position="727"/>
    </location>
</feature>
<feature type="region of interest" description="Disordered" evidence="1">
    <location>
        <begin position="158"/>
        <end position="177"/>
    </location>
</feature>
<dbReference type="Proteomes" id="UP001239795">
    <property type="component" value="Unassembled WGS sequence"/>
</dbReference>
<evidence type="ECO:0000256" key="2">
    <source>
        <dbReference type="SAM" id="Phobius"/>
    </source>
</evidence>
<name>A0AAI9UY47_9PEZI</name>